<feature type="coiled-coil region" evidence="1">
    <location>
        <begin position="9"/>
        <end position="36"/>
    </location>
</feature>
<proteinExistence type="predicted"/>
<name>A0AAN9YGN4_9PEZI</name>
<keyword evidence="1" id="KW-0175">Coiled coil</keyword>
<reference evidence="3 4" key="1">
    <citation type="journal article" date="2023" name="PLoS ONE">
        <title>Cytospora paraplurivora sp. nov. isolated from orchards with fruit tree decline syndrome in Ontario, Canada.</title>
        <authorList>
            <person name="Ilyukhin E."/>
            <person name="Nguyen H.D.T."/>
            <person name="Castle A.J."/>
            <person name="Ellouze W."/>
        </authorList>
    </citation>
    <scope>NUCLEOTIDE SEQUENCE [LARGE SCALE GENOMIC DNA]</scope>
    <source>
        <strain evidence="3 4">FDS-564</strain>
    </source>
</reference>
<gene>
    <name evidence="3" type="ORF">SLS53_005071</name>
</gene>
<dbReference type="AlphaFoldDB" id="A0AAN9YGN4"/>
<dbReference type="Proteomes" id="UP001320245">
    <property type="component" value="Unassembled WGS sequence"/>
</dbReference>
<dbReference type="EMBL" id="JAJSPL020000018">
    <property type="protein sequence ID" value="KAK7741007.1"/>
    <property type="molecule type" value="Genomic_DNA"/>
</dbReference>
<accession>A0AAN9YGN4</accession>
<feature type="compositionally biased region" description="Acidic residues" evidence="2">
    <location>
        <begin position="199"/>
        <end position="225"/>
    </location>
</feature>
<protein>
    <submittedName>
        <fullName evidence="3">Uncharacterized protein</fullName>
    </submittedName>
</protein>
<evidence type="ECO:0000313" key="3">
    <source>
        <dbReference type="EMBL" id="KAK7741007.1"/>
    </source>
</evidence>
<evidence type="ECO:0000313" key="4">
    <source>
        <dbReference type="Proteomes" id="UP001320245"/>
    </source>
</evidence>
<sequence>MAGEQTDGLDNEIVELSKLQNSLQKIQDALDTVQDSLGKVQNCLEEMKDASQVSKDANGAAAPTEHGNGIKNRMYVRAQHKKIMLEAKQAAEEAMDIVNSYPYKHETPATSNPSVGLNLPVESIGPWRQLRLELKRILDEYEASSLNEQEEKKFWAEAKRKIGMRLRSARKLEETMNQPERDVVEEYLEKMIRCDLSDFDDLSDWSDGEGDEEEEEEEENGEDIETVVGANDNDP</sequence>
<comment type="caution">
    <text evidence="3">The sequence shown here is derived from an EMBL/GenBank/DDBJ whole genome shotgun (WGS) entry which is preliminary data.</text>
</comment>
<evidence type="ECO:0000256" key="1">
    <source>
        <dbReference type="SAM" id="Coils"/>
    </source>
</evidence>
<keyword evidence="4" id="KW-1185">Reference proteome</keyword>
<feature type="region of interest" description="Disordered" evidence="2">
    <location>
        <begin position="199"/>
        <end position="235"/>
    </location>
</feature>
<organism evidence="3 4">
    <name type="scientific">Cytospora paraplurivora</name>
    <dbReference type="NCBI Taxonomy" id="2898453"/>
    <lineage>
        <taxon>Eukaryota</taxon>
        <taxon>Fungi</taxon>
        <taxon>Dikarya</taxon>
        <taxon>Ascomycota</taxon>
        <taxon>Pezizomycotina</taxon>
        <taxon>Sordariomycetes</taxon>
        <taxon>Sordariomycetidae</taxon>
        <taxon>Diaporthales</taxon>
        <taxon>Cytosporaceae</taxon>
        <taxon>Cytospora</taxon>
    </lineage>
</organism>
<evidence type="ECO:0000256" key="2">
    <source>
        <dbReference type="SAM" id="MobiDB-lite"/>
    </source>
</evidence>